<feature type="chain" id="PRO_5036954765" evidence="5">
    <location>
        <begin position="32"/>
        <end position="840"/>
    </location>
</feature>
<feature type="compositionally biased region" description="Acidic residues" evidence="4">
    <location>
        <begin position="684"/>
        <end position="693"/>
    </location>
</feature>
<dbReference type="InterPro" id="IPR050098">
    <property type="entry name" value="TFPI/VKTCI-like"/>
</dbReference>
<feature type="domain" description="BPTI/Kunitz inhibitor" evidence="6">
    <location>
        <begin position="701"/>
        <end position="751"/>
    </location>
</feature>
<evidence type="ECO:0000256" key="1">
    <source>
        <dbReference type="ARBA" id="ARBA00022690"/>
    </source>
</evidence>
<dbReference type="PANTHER" id="PTHR10083:SF374">
    <property type="entry name" value="BPTI_KUNITZ INHIBITOR DOMAIN-CONTAINING PROTEIN"/>
    <property type="match status" value="1"/>
</dbReference>
<dbReference type="InterPro" id="IPR036880">
    <property type="entry name" value="Kunitz_BPTI_sf"/>
</dbReference>
<dbReference type="GO" id="GO:0005615">
    <property type="term" value="C:extracellular space"/>
    <property type="evidence" value="ECO:0007669"/>
    <property type="project" value="TreeGrafter"/>
</dbReference>
<feature type="domain" description="BPTI/Kunitz inhibitor" evidence="6">
    <location>
        <begin position="464"/>
        <end position="514"/>
    </location>
</feature>
<feature type="region of interest" description="Disordered" evidence="4">
    <location>
        <begin position="684"/>
        <end position="704"/>
    </location>
</feature>
<dbReference type="SUPFAM" id="SSF57362">
    <property type="entry name" value="BPTI-like"/>
    <property type="match status" value="10"/>
</dbReference>
<dbReference type="Proteomes" id="UP000887566">
    <property type="component" value="Unplaced"/>
</dbReference>
<evidence type="ECO:0000256" key="4">
    <source>
        <dbReference type="SAM" id="MobiDB-lite"/>
    </source>
</evidence>
<feature type="domain" description="BPTI/Kunitz inhibitor" evidence="6">
    <location>
        <begin position="72"/>
        <end position="122"/>
    </location>
</feature>
<accession>A0A914VZX7</accession>
<keyword evidence="7" id="KW-1185">Reference proteome</keyword>
<sequence>MALLLQAANSCTHLLAISLVILIGTIIGASACAQEPSIEFVPVGCRVIDDVIDGCLSKRIICQGGRELRSACLQHKDPGPCRAEITKFFYNPLTKRCEQFQYGGCLGNDNKFDTTYECEAACDANKLPEVLPFEVFLQNGVCAQTRQEGVGCNSQPSSTNWYYDVESGRCRSFRFLGCGGNDNRFPSKTDCERRCVNVGDANHQNRLQKCQQAAERGSCFSSHTRWFFDQRAGECATFVYSGCDGNDNNFETKQECEQACGETPTCPYSRNRSYTVPDGCRLEWTRGQGPCETPVQVCDRDQQTVPDDKDHVCFKPAEKGRCSGSQERFYFDSNSQDCMEFVYSGCESNGNNFDSKKSCLAACGGVTENSYLNKPIRFIFAGNDNISECALPAEVGWCFGRHERFFFDSFSGRCTSFQHSGCGGNANNFASELECERRCEDRSTNSVVQRIEPEVSENDASTFCFQAPEQGPCNKWERRYAYNATSGQCESFFYGGCDGNKNNFRRQPECRTSCSKYTTSASAANNRQQSTTSRKVWICDQPADEGDCFGQHERWRYDSALQTCVTFSYTGCGGNDNRFNIFDACIDACAGYRTAFADTELLGDIQSALLDDPEGQGAVLVINTRRTTACLQTPKPGPCKETSTRWYFDPATGSCATFQYGGCEANDNNFASRIECERSCVTEDEELPDDEQSNGELSSVCTEPMQPGPCRGRYTKYWFNKVARRCETFTYGGCSKNNNHFETLADCSEVCEGSGRSKRSNHVQSTPSLCRERGDYGMGNCIGKGDVSKWFYNNLYGTCELFTYSGCGGNLNNFASWKECHKVCEEGYKIASGRPVFQGI</sequence>
<keyword evidence="3" id="KW-1015">Disulfide bond</keyword>
<dbReference type="GO" id="GO:0004867">
    <property type="term" value="F:serine-type endopeptidase inhibitor activity"/>
    <property type="evidence" value="ECO:0007669"/>
    <property type="project" value="UniProtKB-KW"/>
</dbReference>
<evidence type="ECO:0000256" key="3">
    <source>
        <dbReference type="ARBA" id="ARBA00023157"/>
    </source>
</evidence>
<dbReference type="PRINTS" id="PR00759">
    <property type="entry name" value="BASICPTASE"/>
</dbReference>
<dbReference type="PROSITE" id="PS50279">
    <property type="entry name" value="BPTI_KUNITZ_2"/>
    <property type="match status" value="10"/>
</dbReference>
<evidence type="ECO:0000313" key="7">
    <source>
        <dbReference type="Proteomes" id="UP000887566"/>
    </source>
</evidence>
<protein>
    <submittedName>
        <fullName evidence="8">BPTI/Kunitz inhibitor domain-containing protein</fullName>
    </submittedName>
</protein>
<keyword evidence="1" id="KW-0646">Protease inhibitor</keyword>
<feature type="domain" description="BPTI/Kunitz inhibitor" evidence="6">
    <location>
        <begin position="539"/>
        <end position="589"/>
    </location>
</feature>
<dbReference type="SMART" id="SM00131">
    <property type="entry name" value="KU"/>
    <property type="match status" value="10"/>
</dbReference>
<dbReference type="Pfam" id="PF00014">
    <property type="entry name" value="Kunitz_BPTI"/>
    <property type="match status" value="10"/>
</dbReference>
<feature type="domain" description="BPTI/Kunitz inhibitor" evidence="6">
    <location>
        <begin position="770"/>
        <end position="824"/>
    </location>
</feature>
<evidence type="ECO:0000313" key="8">
    <source>
        <dbReference type="WBParaSite" id="PSAMB.scaffold2852size20896.g19360.t1"/>
    </source>
</evidence>
<dbReference type="Gene3D" id="4.10.410.10">
    <property type="entry name" value="Pancreatic trypsin inhibitor Kunitz domain"/>
    <property type="match status" value="10"/>
</dbReference>
<feature type="domain" description="BPTI/Kunitz inhibitor" evidence="6">
    <location>
        <begin position="630"/>
        <end position="680"/>
    </location>
</feature>
<dbReference type="PROSITE" id="PS00280">
    <property type="entry name" value="BPTI_KUNITZ_1"/>
    <property type="match status" value="6"/>
</dbReference>
<name>A0A914VZX7_9BILA</name>
<feature type="domain" description="BPTI/Kunitz inhibitor" evidence="6">
    <location>
        <begin position="389"/>
        <end position="439"/>
    </location>
</feature>
<keyword evidence="2" id="KW-0722">Serine protease inhibitor</keyword>
<evidence type="ECO:0000256" key="2">
    <source>
        <dbReference type="ARBA" id="ARBA00022900"/>
    </source>
</evidence>
<dbReference type="FunFam" id="4.10.410.10:FF:000020">
    <property type="entry name" value="Collagen, type VI, alpha 3"/>
    <property type="match status" value="2"/>
</dbReference>
<dbReference type="CDD" id="cd00109">
    <property type="entry name" value="Kunitz-type"/>
    <property type="match status" value="10"/>
</dbReference>
<dbReference type="WBParaSite" id="PSAMB.scaffold2852size20896.g19360.t1">
    <property type="protein sequence ID" value="PSAMB.scaffold2852size20896.g19360.t1"/>
    <property type="gene ID" value="PSAMB.scaffold2852size20896.g19360"/>
</dbReference>
<dbReference type="InterPro" id="IPR002223">
    <property type="entry name" value="Kunitz_BPTI"/>
</dbReference>
<feature type="domain" description="BPTI/Kunitz inhibitor" evidence="6">
    <location>
        <begin position="313"/>
        <end position="363"/>
    </location>
</feature>
<feature type="signal peptide" evidence="5">
    <location>
        <begin position="1"/>
        <end position="31"/>
    </location>
</feature>
<feature type="domain" description="BPTI/Kunitz inhibitor" evidence="6">
    <location>
        <begin position="210"/>
        <end position="260"/>
    </location>
</feature>
<evidence type="ECO:0000259" key="6">
    <source>
        <dbReference type="PROSITE" id="PS50279"/>
    </source>
</evidence>
<feature type="domain" description="BPTI/Kunitz inhibitor" evidence="6">
    <location>
        <begin position="142"/>
        <end position="195"/>
    </location>
</feature>
<dbReference type="PANTHER" id="PTHR10083">
    <property type="entry name" value="KUNITZ-TYPE PROTEASE INHIBITOR-RELATED"/>
    <property type="match status" value="1"/>
</dbReference>
<organism evidence="7 8">
    <name type="scientific">Plectus sambesii</name>
    <dbReference type="NCBI Taxonomy" id="2011161"/>
    <lineage>
        <taxon>Eukaryota</taxon>
        <taxon>Metazoa</taxon>
        <taxon>Ecdysozoa</taxon>
        <taxon>Nematoda</taxon>
        <taxon>Chromadorea</taxon>
        <taxon>Plectida</taxon>
        <taxon>Plectina</taxon>
        <taxon>Plectoidea</taxon>
        <taxon>Plectidae</taxon>
        <taxon>Plectus</taxon>
    </lineage>
</organism>
<dbReference type="AlphaFoldDB" id="A0A914VZX7"/>
<keyword evidence="5" id="KW-0732">Signal</keyword>
<dbReference type="InterPro" id="IPR020901">
    <property type="entry name" value="Prtase_inh_Kunz-CS"/>
</dbReference>
<evidence type="ECO:0000256" key="5">
    <source>
        <dbReference type="SAM" id="SignalP"/>
    </source>
</evidence>
<reference evidence="8" key="1">
    <citation type="submission" date="2022-11" db="UniProtKB">
        <authorList>
            <consortium name="WormBaseParasite"/>
        </authorList>
    </citation>
    <scope>IDENTIFICATION</scope>
</reference>
<proteinExistence type="predicted"/>